<evidence type="ECO:0000313" key="1">
    <source>
        <dbReference type="EMBL" id="KKL47056.1"/>
    </source>
</evidence>
<organism evidence="1">
    <name type="scientific">marine sediment metagenome</name>
    <dbReference type="NCBI Taxonomy" id="412755"/>
    <lineage>
        <taxon>unclassified sequences</taxon>
        <taxon>metagenomes</taxon>
        <taxon>ecological metagenomes</taxon>
    </lineage>
</organism>
<dbReference type="InterPro" id="IPR036388">
    <property type="entry name" value="WH-like_DNA-bd_sf"/>
</dbReference>
<dbReference type="AlphaFoldDB" id="A0A0F9D010"/>
<proteinExistence type="predicted"/>
<evidence type="ECO:0008006" key="2">
    <source>
        <dbReference type="Google" id="ProtNLM"/>
    </source>
</evidence>
<gene>
    <name evidence="1" type="ORF">LCGC14_2339350</name>
</gene>
<reference evidence="1" key="1">
    <citation type="journal article" date="2015" name="Nature">
        <title>Complex archaea that bridge the gap between prokaryotes and eukaryotes.</title>
        <authorList>
            <person name="Spang A."/>
            <person name="Saw J.H."/>
            <person name="Jorgensen S.L."/>
            <person name="Zaremba-Niedzwiedzka K."/>
            <person name="Martijn J."/>
            <person name="Lind A.E."/>
            <person name="van Eijk R."/>
            <person name="Schleper C."/>
            <person name="Guy L."/>
            <person name="Ettema T.J."/>
        </authorList>
    </citation>
    <scope>NUCLEOTIDE SEQUENCE</scope>
</reference>
<accession>A0A0F9D010</accession>
<name>A0A0F9D010_9ZZZZ</name>
<sequence length="96" mass="11330">MARKVEFMRRSEARIIVFLLNAEKRARSGGNISYKLKIDYIYTMKILGQMYDKGWVATHKYGGITYFRINIHTPMPEAKKKLSEAQVKLDQELKRF</sequence>
<dbReference type="Gene3D" id="1.10.10.10">
    <property type="entry name" value="Winged helix-like DNA-binding domain superfamily/Winged helix DNA-binding domain"/>
    <property type="match status" value="1"/>
</dbReference>
<protein>
    <recommendedName>
        <fullName evidence="2">ArnR1-like winged helix-turn-helix domain-containing protein</fullName>
    </recommendedName>
</protein>
<comment type="caution">
    <text evidence="1">The sequence shown here is derived from an EMBL/GenBank/DDBJ whole genome shotgun (WGS) entry which is preliminary data.</text>
</comment>
<dbReference type="EMBL" id="LAZR01033808">
    <property type="protein sequence ID" value="KKL47056.1"/>
    <property type="molecule type" value="Genomic_DNA"/>
</dbReference>